<accession>A0A4Y2A5M7</accession>
<name>A0A4Y2A5M7_ARAVE</name>
<keyword evidence="2" id="KW-1185">Reference proteome</keyword>
<dbReference type="AlphaFoldDB" id="A0A4Y2A5M7"/>
<dbReference type="OrthoDB" id="4327074at2759"/>
<sequence length="92" mass="10026">MEQSSASIDNLHISSDFSPHENFDLRQNIVTNLSSAGHLSVNSAIPGTSTSEITVSPEIVQPYPKALPRIVKGLRKRAKSTILTSTPKKKKK</sequence>
<evidence type="ECO:0000313" key="1">
    <source>
        <dbReference type="EMBL" id="GBL74739.1"/>
    </source>
</evidence>
<organism evidence="1 2">
    <name type="scientific">Araneus ventricosus</name>
    <name type="common">Orbweaver spider</name>
    <name type="synonym">Epeira ventricosa</name>
    <dbReference type="NCBI Taxonomy" id="182803"/>
    <lineage>
        <taxon>Eukaryota</taxon>
        <taxon>Metazoa</taxon>
        <taxon>Ecdysozoa</taxon>
        <taxon>Arthropoda</taxon>
        <taxon>Chelicerata</taxon>
        <taxon>Arachnida</taxon>
        <taxon>Araneae</taxon>
        <taxon>Araneomorphae</taxon>
        <taxon>Entelegynae</taxon>
        <taxon>Araneoidea</taxon>
        <taxon>Araneidae</taxon>
        <taxon>Araneus</taxon>
    </lineage>
</organism>
<evidence type="ECO:0000313" key="2">
    <source>
        <dbReference type="Proteomes" id="UP000499080"/>
    </source>
</evidence>
<reference evidence="1 2" key="1">
    <citation type="journal article" date="2019" name="Sci. Rep.">
        <title>Orb-weaving spider Araneus ventricosus genome elucidates the spidroin gene catalogue.</title>
        <authorList>
            <person name="Kono N."/>
            <person name="Nakamura H."/>
            <person name="Ohtoshi R."/>
            <person name="Moran D.A.P."/>
            <person name="Shinohara A."/>
            <person name="Yoshida Y."/>
            <person name="Fujiwara M."/>
            <person name="Mori M."/>
            <person name="Tomita M."/>
            <person name="Arakawa K."/>
        </authorList>
    </citation>
    <scope>NUCLEOTIDE SEQUENCE [LARGE SCALE GENOMIC DNA]</scope>
</reference>
<comment type="caution">
    <text evidence="1">The sequence shown here is derived from an EMBL/GenBank/DDBJ whole genome shotgun (WGS) entry which is preliminary data.</text>
</comment>
<proteinExistence type="predicted"/>
<protein>
    <submittedName>
        <fullName evidence="1">Uncharacterized protein</fullName>
    </submittedName>
</protein>
<dbReference type="Proteomes" id="UP000499080">
    <property type="component" value="Unassembled WGS sequence"/>
</dbReference>
<gene>
    <name evidence="1" type="ORF">AVEN_243610_1</name>
</gene>
<dbReference type="EMBL" id="BGPR01000006">
    <property type="protein sequence ID" value="GBL74739.1"/>
    <property type="molecule type" value="Genomic_DNA"/>
</dbReference>